<organism evidence="3 4">
    <name type="scientific">Paragemmobacter ruber</name>
    <dbReference type="NCBI Taxonomy" id="1985673"/>
    <lineage>
        <taxon>Bacteria</taxon>
        <taxon>Pseudomonadati</taxon>
        <taxon>Pseudomonadota</taxon>
        <taxon>Alphaproteobacteria</taxon>
        <taxon>Rhodobacterales</taxon>
        <taxon>Paracoccaceae</taxon>
        <taxon>Paragemmobacter</taxon>
    </lineage>
</organism>
<evidence type="ECO:0000259" key="2">
    <source>
        <dbReference type="Pfam" id="PF00884"/>
    </source>
</evidence>
<gene>
    <name evidence="3" type="ORF">GU920_03665</name>
</gene>
<dbReference type="Pfam" id="PF00884">
    <property type="entry name" value="Sulfatase"/>
    <property type="match status" value="1"/>
</dbReference>
<keyword evidence="1" id="KW-0472">Membrane</keyword>
<dbReference type="EMBL" id="JAAATW010000001">
    <property type="protein sequence ID" value="NBE06615.1"/>
    <property type="molecule type" value="Genomic_DNA"/>
</dbReference>
<keyword evidence="1" id="KW-1133">Transmembrane helix</keyword>
<protein>
    <submittedName>
        <fullName evidence="3">Sulfatase</fullName>
    </submittedName>
</protein>
<dbReference type="Gene3D" id="3.40.720.10">
    <property type="entry name" value="Alkaline Phosphatase, subunit A"/>
    <property type="match status" value="1"/>
</dbReference>
<comment type="caution">
    <text evidence="3">The sequence shown here is derived from an EMBL/GenBank/DDBJ whole genome shotgun (WGS) entry which is preliminary data.</text>
</comment>
<dbReference type="Proteomes" id="UP001517376">
    <property type="component" value="Unassembled WGS sequence"/>
</dbReference>
<dbReference type="InterPro" id="IPR000917">
    <property type="entry name" value="Sulfatase_N"/>
</dbReference>
<feature type="transmembrane region" description="Helical" evidence="1">
    <location>
        <begin position="152"/>
        <end position="172"/>
    </location>
</feature>
<feature type="domain" description="Sulfatase N-terminal" evidence="2">
    <location>
        <begin position="230"/>
        <end position="456"/>
    </location>
</feature>
<sequence length="541" mass="58202">MRPVMTVILAAILLYLVLIQPNHPGAMTWGALGLFPLELPVLLLGLPLIGDGRLGRWLRGVLVAVLVLIVLLKGADLAMFTAFGRGFNPVGDINLAGAGYNLLSGSVGRVGAVLVYVAAAAALVALAAALWWALGVWARLPLSQAGPGVRRMAAGVALAVAAAATYEAAAIMNRWQMPVDPPGAAFTARVAAERVRLVLRTLEDMRRFRVAAAADPFRGVDGLLDQIDRDVIVVFIESYGRASIEGPLYAATTRDVLEPAARALAAEGFAMRSGYLTSSTRGGQSWLAHATFASGLRINDQVRYRALLLSGREGLFHIAQRSGFETATVMPAITMDWPEGAQKGFDQIFAAADLGYRGLPFNWVTMPDQYTLAAFDRLLRKSAGRQAGRLFAQVVLISSHAPWVPVPQMIDWDAVGDGTVFNTMAVQGDPPDVVWRDRDRVRDQYRQAIGYSLEAVFGHALRTAEEMPLIVIVGDHQAAGFVAQEDRFDVPIHLIGPAPLVERAAEWGFAPGLIPPASQVPLPMEAMRDLFVRSFSTGVAP</sequence>
<feature type="transmembrane region" description="Helical" evidence="1">
    <location>
        <begin position="29"/>
        <end position="49"/>
    </location>
</feature>
<keyword evidence="4" id="KW-1185">Reference proteome</keyword>
<evidence type="ECO:0000256" key="1">
    <source>
        <dbReference type="SAM" id="Phobius"/>
    </source>
</evidence>
<evidence type="ECO:0000313" key="3">
    <source>
        <dbReference type="EMBL" id="NBE06615.1"/>
    </source>
</evidence>
<reference evidence="4" key="1">
    <citation type="submission" date="2020-01" db="EMBL/GenBank/DDBJ databases">
        <title>Sphingomonas sp. strain CSW-10.</title>
        <authorList>
            <person name="Chen W.-M."/>
        </authorList>
    </citation>
    <scope>NUCLEOTIDE SEQUENCE [LARGE SCALE GENOMIC DNA]</scope>
    <source>
        <strain evidence="4">CCP-1</strain>
    </source>
</reference>
<accession>A0ABW9Y281</accession>
<feature type="transmembrane region" description="Helical" evidence="1">
    <location>
        <begin position="61"/>
        <end position="83"/>
    </location>
</feature>
<keyword evidence="1" id="KW-0812">Transmembrane</keyword>
<feature type="transmembrane region" description="Helical" evidence="1">
    <location>
        <begin position="113"/>
        <end position="140"/>
    </location>
</feature>
<evidence type="ECO:0000313" key="4">
    <source>
        <dbReference type="Proteomes" id="UP001517376"/>
    </source>
</evidence>
<name>A0ABW9Y281_9RHOB</name>
<proteinExistence type="predicted"/>
<dbReference type="InterPro" id="IPR017850">
    <property type="entry name" value="Alkaline_phosphatase_core_sf"/>
</dbReference>